<evidence type="ECO:0000313" key="1">
    <source>
        <dbReference type="EMBL" id="AYE37202.1"/>
    </source>
</evidence>
<gene>
    <name evidence="1" type="ORF">D1B17_00400</name>
</gene>
<protein>
    <submittedName>
        <fullName evidence="1">Uncharacterized protein</fullName>
    </submittedName>
</protein>
<accession>A0A386PPY8</accession>
<dbReference type="KEGG" id="lzh:D1B17_00400"/>
<proteinExistence type="predicted"/>
<reference evidence="2" key="1">
    <citation type="submission" date="2018-08" db="EMBL/GenBank/DDBJ databases">
        <title>Genome of Lactobacillus sp. HBUAS52074.</title>
        <authorList>
            <person name="Guo Z."/>
            <person name="Zhang Z.D."/>
        </authorList>
    </citation>
    <scope>NUCLEOTIDE SEQUENCE [LARGE SCALE GENOMIC DNA]</scope>
    <source>
        <strain evidence="2">HBUAS52074</strain>
    </source>
</reference>
<dbReference type="EMBL" id="CP031933">
    <property type="protein sequence ID" value="AYE37202.1"/>
    <property type="molecule type" value="Genomic_DNA"/>
</dbReference>
<sequence>MKFDGPIQWFVYEGLHSNLKTISTDYFNITNKSFYNLLSDNQNMNDLPDDLLKLFAKKIRLLTDDHIMDEYDLIESIRGLLTHYDEMLLNKNYLDKDSKDKQLTYFSQQSQLFEKIITEMRPYIKCALFINKTGEQIYSLVFDKNIRINYFPAGQINQLGHSIITIAQDESFTWTFIEDELNITDLQKKLTNLQRSLNLKQSIK</sequence>
<keyword evidence="2" id="KW-1185">Reference proteome</keyword>
<name>A0A386PPY8_9LACO</name>
<dbReference type="RefSeq" id="WP_120141357.1">
    <property type="nucleotide sequence ID" value="NZ_CP031933.2"/>
</dbReference>
<dbReference type="Proteomes" id="UP000267208">
    <property type="component" value="Chromosome"/>
</dbReference>
<dbReference type="AlphaFoldDB" id="A0A386PPY8"/>
<evidence type="ECO:0000313" key="2">
    <source>
        <dbReference type="Proteomes" id="UP000267208"/>
    </source>
</evidence>
<organism evidence="1 2">
    <name type="scientific">Companilactobacillus zhachilii</name>
    <dbReference type="NCBI Taxonomy" id="2304606"/>
    <lineage>
        <taxon>Bacteria</taxon>
        <taxon>Bacillati</taxon>
        <taxon>Bacillota</taxon>
        <taxon>Bacilli</taxon>
        <taxon>Lactobacillales</taxon>
        <taxon>Lactobacillaceae</taxon>
        <taxon>Companilactobacillus</taxon>
    </lineage>
</organism>